<evidence type="ECO:0000256" key="6">
    <source>
        <dbReference type="ARBA" id="ARBA00023004"/>
    </source>
</evidence>
<keyword evidence="8 10" id="KW-0472">Membrane</keyword>
<evidence type="ECO:0000256" key="11">
    <source>
        <dbReference type="SAM" id="MobiDB-lite"/>
    </source>
</evidence>
<evidence type="ECO:0000313" key="13">
    <source>
        <dbReference type="Proteomes" id="UP000319257"/>
    </source>
</evidence>
<dbReference type="InParanoid" id="A0A507BFC0"/>
<keyword evidence="13" id="KW-1185">Reference proteome</keyword>
<dbReference type="STRING" id="1093900.A0A507BFC0"/>
<dbReference type="EMBL" id="SKBQ01000010">
    <property type="protein sequence ID" value="TPX18607.1"/>
    <property type="molecule type" value="Genomic_DNA"/>
</dbReference>
<evidence type="ECO:0000256" key="9">
    <source>
        <dbReference type="ARBA" id="ARBA00023239"/>
    </source>
</evidence>
<name>A0A507BFC0_9PEZI</name>
<dbReference type="RefSeq" id="XP_031000318.1">
    <property type="nucleotide sequence ID" value="XM_031136656.1"/>
</dbReference>
<evidence type="ECO:0000256" key="3">
    <source>
        <dbReference type="ARBA" id="ARBA00022617"/>
    </source>
</evidence>
<gene>
    <name evidence="12" type="ORF">E0L32_002464</name>
</gene>
<dbReference type="PANTHER" id="PTHR12743:SF3">
    <property type="entry name" value="HOLOCYTOCHROME-C SYNTHASE"/>
    <property type="match status" value="1"/>
</dbReference>
<comment type="catalytic activity">
    <reaction evidence="10">
        <text>holo-[cytochrome c] = apo-[cytochrome c] + heme b</text>
        <dbReference type="Rhea" id="RHEA:22648"/>
        <dbReference type="Rhea" id="RHEA-COMP:10725"/>
        <dbReference type="Rhea" id="RHEA-COMP:10726"/>
        <dbReference type="ChEBI" id="CHEBI:29950"/>
        <dbReference type="ChEBI" id="CHEBI:60344"/>
        <dbReference type="ChEBI" id="CHEBI:83739"/>
        <dbReference type="EC" id="4.4.1.17"/>
    </reaction>
</comment>
<dbReference type="GO" id="GO:0004408">
    <property type="term" value="F:holocytochrome-c synthase activity"/>
    <property type="evidence" value="ECO:0007669"/>
    <property type="project" value="UniProtKB-EC"/>
</dbReference>
<feature type="region of interest" description="Disordered" evidence="11">
    <location>
        <begin position="114"/>
        <end position="140"/>
    </location>
</feature>
<dbReference type="GeneID" id="41969911"/>
<keyword evidence="9 10" id="KW-0456">Lyase</keyword>
<dbReference type="PROSITE" id="PS00821">
    <property type="entry name" value="CYTO_HEME_LYASE_1"/>
    <property type="match status" value="1"/>
</dbReference>
<dbReference type="InterPro" id="IPR000511">
    <property type="entry name" value="Holocyt_c/c1_synthase"/>
</dbReference>
<keyword evidence="5 10" id="KW-0999">Mitochondrion inner membrane</keyword>
<feature type="region of interest" description="Disordered" evidence="11">
    <location>
        <begin position="1"/>
        <end position="92"/>
    </location>
</feature>
<dbReference type="GO" id="GO:0046872">
    <property type="term" value="F:metal ion binding"/>
    <property type="evidence" value="ECO:0007669"/>
    <property type="project" value="UniProtKB-KW"/>
</dbReference>
<keyword evidence="4 10" id="KW-0479">Metal-binding</keyword>
<comment type="function">
    <text evidence="10">Lyase that catalyzes the covalent linking of the heme group to the cytochrome C apoprotein to produce the mature functional cytochrome.</text>
</comment>
<evidence type="ECO:0000256" key="1">
    <source>
        <dbReference type="ARBA" id="ARBA00004273"/>
    </source>
</evidence>
<evidence type="ECO:0000256" key="2">
    <source>
        <dbReference type="ARBA" id="ARBA00007255"/>
    </source>
</evidence>
<proteinExistence type="inferred from homology"/>
<dbReference type="PROSITE" id="PS00822">
    <property type="entry name" value="CYTO_HEME_LYASE_2"/>
    <property type="match status" value="1"/>
</dbReference>
<keyword evidence="7 10" id="KW-0496">Mitochondrion</keyword>
<keyword evidence="3 10" id="KW-0349">Heme</keyword>
<dbReference type="OrthoDB" id="1158011at2759"/>
<comment type="similarity">
    <text evidence="2 10">Belongs to the cytochrome c-type heme lyase family.</text>
</comment>
<dbReference type="Proteomes" id="UP000319257">
    <property type="component" value="Unassembled WGS sequence"/>
</dbReference>
<dbReference type="AlphaFoldDB" id="A0A507BFC0"/>
<dbReference type="EC" id="4.4.1.17" evidence="10"/>
<evidence type="ECO:0000256" key="7">
    <source>
        <dbReference type="ARBA" id="ARBA00023128"/>
    </source>
</evidence>
<dbReference type="GO" id="GO:0005743">
    <property type="term" value="C:mitochondrial inner membrane"/>
    <property type="evidence" value="ECO:0007669"/>
    <property type="project" value="UniProtKB-SubCell"/>
</dbReference>
<comment type="caution">
    <text evidence="12">The sequence shown here is derived from an EMBL/GenBank/DDBJ whole genome shotgun (WGS) entry which is preliminary data.</text>
</comment>
<keyword evidence="6 10" id="KW-0408">Iron</keyword>
<reference evidence="12 13" key="1">
    <citation type="submission" date="2019-06" db="EMBL/GenBank/DDBJ databases">
        <title>Draft genome sequence of the filamentous fungus Phialemoniopsis curvata isolated from diesel fuel.</title>
        <authorList>
            <person name="Varaljay V.A."/>
            <person name="Lyon W.J."/>
            <person name="Crouch A.L."/>
            <person name="Drake C.E."/>
            <person name="Hollomon J.M."/>
            <person name="Nadeau L.J."/>
            <person name="Nunn H.S."/>
            <person name="Stevenson B.S."/>
            <person name="Bojanowski C.L."/>
            <person name="Crookes-Goodson W.J."/>
        </authorList>
    </citation>
    <scope>NUCLEOTIDE SEQUENCE [LARGE SCALE GENOMIC DNA]</scope>
    <source>
        <strain evidence="12 13">D216</strain>
    </source>
</reference>
<dbReference type="FunCoup" id="A0A507BFC0">
    <property type="interactions" value="301"/>
</dbReference>
<organism evidence="12 13">
    <name type="scientific">Thyridium curvatum</name>
    <dbReference type="NCBI Taxonomy" id="1093900"/>
    <lineage>
        <taxon>Eukaryota</taxon>
        <taxon>Fungi</taxon>
        <taxon>Dikarya</taxon>
        <taxon>Ascomycota</taxon>
        <taxon>Pezizomycotina</taxon>
        <taxon>Sordariomycetes</taxon>
        <taxon>Sordariomycetidae</taxon>
        <taxon>Thyridiales</taxon>
        <taxon>Thyridiaceae</taxon>
        <taxon>Thyridium</taxon>
    </lineage>
</organism>
<sequence length="347" mass="37916">MGWFWADAPATQLPPSHPAVGHGDSGAKPPAGCPMHNADPSSFKGFMKRPTDSAASSPPSSCPVNHKSSKPPSACPVAHGNSSGSAPTEAERNSVASLNPLNFMFRDLSQKPAAGQQVALPTDRDCSTIPRGDGDGTWEYPSPQQMYNALLRKGHTDTDATAVESMVAVHNFLNEGAWNEIVDWEKRFGRGLARGWEISKKGEENADLLAARMELREGSEVAPTLERFQGRPGDMTPKAAFVQLLARLYPAKYGTPPPFDRHDWYVTRNYNGQQKQVRYVIDFYSGEADAHGEPVFYLDVRPAMTVTGAAERLMRWGGDVWWRASGGAARENPSEEFAKWRASKGGN</sequence>
<evidence type="ECO:0000256" key="4">
    <source>
        <dbReference type="ARBA" id="ARBA00022723"/>
    </source>
</evidence>
<evidence type="ECO:0000256" key="10">
    <source>
        <dbReference type="RuleBase" id="RU363130"/>
    </source>
</evidence>
<comment type="subcellular location">
    <subcellularLocation>
        <location evidence="1 10">Mitochondrion inner membrane</location>
    </subcellularLocation>
</comment>
<evidence type="ECO:0000313" key="12">
    <source>
        <dbReference type="EMBL" id="TPX18607.1"/>
    </source>
</evidence>
<dbReference type="PANTHER" id="PTHR12743">
    <property type="entry name" value="CYTOCHROME C1 HEME LYASE"/>
    <property type="match status" value="1"/>
</dbReference>
<accession>A0A507BFC0</accession>
<evidence type="ECO:0000256" key="8">
    <source>
        <dbReference type="ARBA" id="ARBA00023136"/>
    </source>
</evidence>
<protein>
    <recommendedName>
        <fullName evidence="10">Holocytochrome c-type synthase</fullName>
        <ecNumber evidence="10">4.4.1.17</ecNumber>
    </recommendedName>
</protein>
<dbReference type="Pfam" id="PF01265">
    <property type="entry name" value="Cyto_heme_lyase"/>
    <property type="match status" value="1"/>
</dbReference>
<evidence type="ECO:0000256" key="5">
    <source>
        <dbReference type="ARBA" id="ARBA00022792"/>
    </source>
</evidence>